<evidence type="ECO:0000256" key="7">
    <source>
        <dbReference type="PROSITE-ProRule" id="PRU00205"/>
    </source>
</evidence>
<feature type="transmembrane region" description="Helical" evidence="9">
    <location>
        <begin position="87"/>
        <end position="111"/>
    </location>
</feature>
<evidence type="ECO:0000313" key="14">
    <source>
        <dbReference type="WBParaSite" id="DME_0000271601-mRNA-1"/>
    </source>
</evidence>
<evidence type="ECO:0000256" key="1">
    <source>
        <dbReference type="ARBA" id="ARBA00004141"/>
    </source>
</evidence>
<dbReference type="EMBL" id="UYYG01001158">
    <property type="protein sequence ID" value="VDN57103.1"/>
    <property type="molecule type" value="Genomic_DNA"/>
</dbReference>
<protein>
    <submittedName>
        <fullName evidence="14">TLC domain-containing protein</fullName>
    </submittedName>
</protein>
<dbReference type="UniPathway" id="UPA00222"/>
<dbReference type="InterPro" id="IPR006634">
    <property type="entry name" value="TLC-dom"/>
</dbReference>
<feature type="transmembrane region" description="Helical" evidence="9">
    <location>
        <begin position="26"/>
        <end position="52"/>
    </location>
</feature>
<reference evidence="14" key="1">
    <citation type="submission" date="2017-02" db="UniProtKB">
        <authorList>
            <consortium name="WormBaseParasite"/>
        </authorList>
    </citation>
    <scope>IDENTIFICATION</scope>
</reference>
<evidence type="ECO:0000256" key="4">
    <source>
        <dbReference type="ARBA" id="ARBA00022692"/>
    </source>
</evidence>
<feature type="compositionally biased region" description="Acidic residues" evidence="8">
    <location>
        <begin position="302"/>
        <end position="311"/>
    </location>
</feature>
<dbReference type="GO" id="GO:0050291">
    <property type="term" value="F:sphingosine N-acyltransferase activity"/>
    <property type="evidence" value="ECO:0007669"/>
    <property type="project" value="InterPro"/>
</dbReference>
<dbReference type="GO" id="GO:0016020">
    <property type="term" value="C:membrane"/>
    <property type="evidence" value="ECO:0007669"/>
    <property type="project" value="UniProtKB-SubCell"/>
</dbReference>
<evidence type="ECO:0000259" key="10">
    <source>
        <dbReference type="PROSITE" id="PS50922"/>
    </source>
</evidence>
<keyword evidence="6 7" id="KW-0472">Membrane</keyword>
<dbReference type="InterPro" id="IPR016439">
    <property type="entry name" value="Lag1/Lac1-like"/>
</dbReference>
<comment type="pathway">
    <text evidence="3">Sphingolipid metabolism.</text>
</comment>
<dbReference type="PROSITE" id="PS50922">
    <property type="entry name" value="TLC"/>
    <property type="match status" value="1"/>
</dbReference>
<dbReference type="WBParaSite" id="DME_0000271601-mRNA-1">
    <property type="protein sequence ID" value="DME_0000271601-mRNA-1"/>
    <property type="gene ID" value="DME_0000271601"/>
</dbReference>
<evidence type="ECO:0000256" key="3">
    <source>
        <dbReference type="ARBA" id="ARBA00004991"/>
    </source>
</evidence>
<reference evidence="11 13" key="2">
    <citation type="submission" date="2018-11" db="EMBL/GenBank/DDBJ databases">
        <authorList>
            <consortium name="Pathogen Informatics"/>
        </authorList>
    </citation>
    <scope>NUCLEOTIDE SEQUENCE [LARGE SCALE GENOMIC DNA]</scope>
</reference>
<comment type="pathway">
    <text evidence="2">Lipid metabolism; sphingolipid metabolism.</text>
</comment>
<evidence type="ECO:0000256" key="5">
    <source>
        <dbReference type="ARBA" id="ARBA00022989"/>
    </source>
</evidence>
<feature type="domain" description="TLC" evidence="10">
    <location>
        <begin position="81"/>
        <end position="293"/>
    </location>
</feature>
<accession>A0A0N4U6Y2</accession>
<dbReference type="PANTHER" id="PTHR12560">
    <property type="entry name" value="LONGEVITY ASSURANCE FACTOR 1 LAG1"/>
    <property type="match status" value="1"/>
</dbReference>
<evidence type="ECO:0000256" key="2">
    <source>
        <dbReference type="ARBA" id="ARBA00004760"/>
    </source>
</evidence>
<feature type="transmembrane region" description="Helical" evidence="9">
    <location>
        <begin position="211"/>
        <end position="230"/>
    </location>
</feature>
<dbReference type="Pfam" id="PF03798">
    <property type="entry name" value="TRAM_LAG1_CLN8"/>
    <property type="match status" value="1"/>
</dbReference>
<comment type="subcellular location">
    <subcellularLocation>
        <location evidence="1">Membrane</location>
        <topology evidence="1">Multi-pass membrane protein</topology>
    </subcellularLocation>
</comment>
<evidence type="ECO:0000313" key="11">
    <source>
        <dbReference type="EMBL" id="VDN57103.1"/>
    </source>
</evidence>
<feature type="region of interest" description="Disordered" evidence="8">
    <location>
        <begin position="302"/>
        <end position="322"/>
    </location>
</feature>
<evidence type="ECO:0000313" key="13">
    <source>
        <dbReference type="Proteomes" id="UP000274756"/>
    </source>
</evidence>
<evidence type="ECO:0000313" key="12">
    <source>
        <dbReference type="Proteomes" id="UP000038040"/>
    </source>
</evidence>
<keyword evidence="5 9" id="KW-1133">Transmembrane helix</keyword>
<dbReference type="STRING" id="318479.A0A0N4U6Y2"/>
<dbReference type="PANTHER" id="PTHR12560:SF0">
    <property type="entry name" value="LD18904P"/>
    <property type="match status" value="1"/>
</dbReference>
<evidence type="ECO:0000256" key="6">
    <source>
        <dbReference type="ARBA" id="ARBA00023136"/>
    </source>
</evidence>
<evidence type="ECO:0000256" key="9">
    <source>
        <dbReference type="SAM" id="Phobius"/>
    </source>
</evidence>
<dbReference type="Proteomes" id="UP000038040">
    <property type="component" value="Unplaced"/>
</dbReference>
<gene>
    <name evidence="11" type="ORF">DME_LOCUS7076</name>
</gene>
<organism evidence="12 14">
    <name type="scientific">Dracunculus medinensis</name>
    <name type="common">Guinea worm</name>
    <dbReference type="NCBI Taxonomy" id="318479"/>
    <lineage>
        <taxon>Eukaryota</taxon>
        <taxon>Metazoa</taxon>
        <taxon>Ecdysozoa</taxon>
        <taxon>Nematoda</taxon>
        <taxon>Chromadorea</taxon>
        <taxon>Rhabditida</taxon>
        <taxon>Spirurina</taxon>
        <taxon>Dracunculoidea</taxon>
        <taxon>Dracunculidae</taxon>
        <taxon>Dracunculus</taxon>
    </lineage>
</organism>
<dbReference type="Proteomes" id="UP000274756">
    <property type="component" value="Unassembled WGS sequence"/>
</dbReference>
<dbReference type="SMART" id="SM00724">
    <property type="entry name" value="TLC"/>
    <property type="match status" value="1"/>
</dbReference>
<feature type="transmembrane region" description="Helical" evidence="9">
    <location>
        <begin position="265"/>
        <end position="289"/>
    </location>
</feature>
<sequence length="322" mass="38335">MGILDAELWLPRDVQWSQIPNQVSELFYVPILAIMIIICRIFYEAFIGIIFARLLGYEKNSWLYSVKNYLFFGFITNRRLKKFVECFFRASAYLFLFLFGCYALTDAIWVHDVKYCWIDYPRHNPTKRIRLYYIFQMALYWSLLLSSIIDIRRNDFWIHILHHSLTLCLLSMSWIINSIRVGTLILVSHDVSDILLELSKLLRYGPRTAKYAPIVFILFSFCWVITRLIYFPFVILRSALFDAANLVQPDYSLFDIFQRPYVPRIMFYLLLLLMALNIYWTNLILRVIITVIRIGNSKDIREDDDDEEDDNVVNIPAHKKVQ</sequence>
<proteinExistence type="predicted"/>
<dbReference type="GO" id="GO:0046513">
    <property type="term" value="P:ceramide biosynthetic process"/>
    <property type="evidence" value="ECO:0007669"/>
    <property type="project" value="InterPro"/>
</dbReference>
<evidence type="ECO:0000256" key="8">
    <source>
        <dbReference type="SAM" id="MobiDB-lite"/>
    </source>
</evidence>
<keyword evidence="4 7" id="KW-0812">Transmembrane</keyword>
<dbReference type="OrthoDB" id="537032at2759"/>
<keyword evidence="13" id="KW-1185">Reference proteome</keyword>
<name>A0A0N4U6Y2_DRAME</name>
<feature type="transmembrane region" description="Helical" evidence="9">
    <location>
        <begin position="131"/>
        <end position="149"/>
    </location>
</feature>
<dbReference type="AlphaFoldDB" id="A0A0N4U6Y2"/>